<evidence type="ECO:0000259" key="6">
    <source>
        <dbReference type="PROSITE" id="PS51686"/>
    </source>
</evidence>
<evidence type="ECO:0000256" key="3">
    <source>
        <dbReference type="ARBA" id="ARBA00022691"/>
    </source>
</evidence>
<evidence type="ECO:0000256" key="1">
    <source>
        <dbReference type="ARBA" id="ARBA00022603"/>
    </source>
</evidence>
<feature type="active site" description="Nucleophile" evidence="5">
    <location>
        <position position="238"/>
    </location>
</feature>
<dbReference type="AlphaFoldDB" id="A0AAD9MM23"/>
<organism evidence="7 8">
    <name type="scientific">Prototheca wickerhamii</name>
    <dbReference type="NCBI Taxonomy" id="3111"/>
    <lineage>
        <taxon>Eukaryota</taxon>
        <taxon>Viridiplantae</taxon>
        <taxon>Chlorophyta</taxon>
        <taxon>core chlorophytes</taxon>
        <taxon>Trebouxiophyceae</taxon>
        <taxon>Chlorellales</taxon>
        <taxon>Chlorellaceae</taxon>
        <taxon>Prototheca</taxon>
    </lineage>
</organism>
<sequence>MPAQRLGVGTSLLARTEMFRAQHGVAIKMEQRVYRPGAPALDLPPGAVMLQNLPSLAAAAVLAPTPGSRVLDLCAAPGGKTTALAARVAGPGAGPRGTVIALDRSHSKAAQIRALAKECGVGEFVAAYKGDATKCPAMTEGLKRRLERKAAARRRHKQAPVTSAHLPEGKEPVCPGFPPASFDFVLCDAPCSALGLRPRLRHEQTLQELRGTAAYQRKILAAGVAALKPGGALVFSTCTISHLENEGNVRWLLDSYPNVRLVPAEPRIAGPGLQGLLTAEEASLVQRFDPGVQPAQEQGTHALDSIGFFIAKFVKAD</sequence>
<dbReference type="PANTHER" id="PTHR22807">
    <property type="entry name" value="NOP2 YEAST -RELATED NOL1/NOP2/FMU SUN DOMAIN-CONTAINING"/>
    <property type="match status" value="1"/>
</dbReference>
<gene>
    <name evidence="7" type="ORF">QBZ16_001163</name>
</gene>
<reference evidence="7" key="1">
    <citation type="submission" date="2021-01" db="EMBL/GenBank/DDBJ databases">
        <authorList>
            <person name="Eckstrom K.M.E."/>
        </authorList>
    </citation>
    <scope>NUCLEOTIDE SEQUENCE</scope>
    <source>
        <strain evidence="7">UVCC 0001</strain>
    </source>
</reference>
<dbReference type="GO" id="GO:0008173">
    <property type="term" value="F:RNA methyltransferase activity"/>
    <property type="evidence" value="ECO:0007669"/>
    <property type="project" value="InterPro"/>
</dbReference>
<comment type="similarity">
    <text evidence="5">Belongs to the class I-like SAM-binding methyltransferase superfamily. RsmB/NOP family.</text>
</comment>
<keyword evidence="1 5" id="KW-0489">Methyltransferase</keyword>
<accession>A0AAD9MM23</accession>
<dbReference type="PRINTS" id="PR02008">
    <property type="entry name" value="RCMTFAMILY"/>
</dbReference>
<evidence type="ECO:0000313" key="8">
    <source>
        <dbReference type="Proteomes" id="UP001255856"/>
    </source>
</evidence>
<feature type="binding site" evidence="5">
    <location>
        <begin position="74"/>
        <end position="80"/>
    </location>
    <ligand>
        <name>S-adenosyl-L-methionine</name>
        <dbReference type="ChEBI" id="CHEBI:59789"/>
    </ligand>
</feature>
<dbReference type="PROSITE" id="PS50890">
    <property type="entry name" value="PUA"/>
    <property type="match status" value="1"/>
</dbReference>
<dbReference type="PANTHER" id="PTHR22807:SF34">
    <property type="entry name" value="TRNA (CYTOSINE(72)-C(5))-METHYLTRANSFERASE NSUN6"/>
    <property type="match status" value="1"/>
</dbReference>
<keyword evidence="8" id="KW-1185">Reference proteome</keyword>
<feature type="binding site" evidence="5">
    <location>
        <position position="131"/>
    </location>
    <ligand>
        <name>S-adenosyl-L-methionine</name>
        <dbReference type="ChEBI" id="CHEBI:59789"/>
    </ligand>
</feature>
<feature type="binding site" evidence="5">
    <location>
        <position position="188"/>
    </location>
    <ligand>
        <name>S-adenosyl-L-methionine</name>
        <dbReference type="ChEBI" id="CHEBI:59789"/>
    </ligand>
</feature>
<dbReference type="Pfam" id="PF01189">
    <property type="entry name" value="Methyltr_RsmB-F"/>
    <property type="match status" value="1"/>
</dbReference>
<dbReference type="InterPro" id="IPR001678">
    <property type="entry name" value="MeTrfase_RsmB-F_NOP2_dom"/>
</dbReference>
<evidence type="ECO:0000256" key="4">
    <source>
        <dbReference type="ARBA" id="ARBA00022884"/>
    </source>
</evidence>
<proteinExistence type="inferred from homology"/>
<name>A0AAD9MM23_PROWI</name>
<dbReference type="CDD" id="cd02440">
    <property type="entry name" value="AdoMet_MTases"/>
    <property type="match status" value="1"/>
</dbReference>
<dbReference type="GO" id="GO:0003723">
    <property type="term" value="F:RNA binding"/>
    <property type="evidence" value="ECO:0007669"/>
    <property type="project" value="UniProtKB-UniRule"/>
</dbReference>
<feature type="binding site" evidence="5">
    <location>
        <position position="103"/>
    </location>
    <ligand>
        <name>S-adenosyl-L-methionine</name>
        <dbReference type="ChEBI" id="CHEBI:59789"/>
    </ligand>
</feature>
<dbReference type="SUPFAM" id="SSF53335">
    <property type="entry name" value="S-adenosyl-L-methionine-dependent methyltransferases"/>
    <property type="match status" value="1"/>
</dbReference>
<dbReference type="EMBL" id="JASFZW010000011">
    <property type="protein sequence ID" value="KAK2076231.1"/>
    <property type="molecule type" value="Genomic_DNA"/>
</dbReference>
<keyword evidence="2 5" id="KW-0808">Transferase</keyword>
<dbReference type="PROSITE" id="PS51686">
    <property type="entry name" value="SAM_MT_RSMB_NOP"/>
    <property type="match status" value="1"/>
</dbReference>
<dbReference type="InterPro" id="IPR049560">
    <property type="entry name" value="MeTrfase_RsmB-F_NOP2_cat"/>
</dbReference>
<comment type="caution">
    <text evidence="7">The sequence shown here is derived from an EMBL/GenBank/DDBJ whole genome shotgun (WGS) entry which is preliminary data.</text>
</comment>
<protein>
    <recommendedName>
        <fullName evidence="6">SAM-dependent MTase RsmB/NOP-type domain-containing protein</fullName>
    </recommendedName>
</protein>
<evidence type="ECO:0000313" key="7">
    <source>
        <dbReference type="EMBL" id="KAK2076231.1"/>
    </source>
</evidence>
<keyword evidence="4 5" id="KW-0694">RNA-binding</keyword>
<dbReference type="InterPro" id="IPR029063">
    <property type="entry name" value="SAM-dependent_MTases_sf"/>
</dbReference>
<feature type="domain" description="SAM-dependent MTase RsmB/NOP-type" evidence="6">
    <location>
        <begin position="1"/>
        <end position="316"/>
    </location>
</feature>
<dbReference type="Proteomes" id="UP001255856">
    <property type="component" value="Unassembled WGS sequence"/>
</dbReference>
<evidence type="ECO:0000256" key="5">
    <source>
        <dbReference type="PROSITE-ProRule" id="PRU01023"/>
    </source>
</evidence>
<dbReference type="Gene3D" id="3.40.50.150">
    <property type="entry name" value="Vaccinia Virus protein VP39"/>
    <property type="match status" value="1"/>
</dbReference>
<dbReference type="InterPro" id="IPR023267">
    <property type="entry name" value="RCMT"/>
</dbReference>
<dbReference type="GO" id="GO:0001510">
    <property type="term" value="P:RNA methylation"/>
    <property type="evidence" value="ECO:0007669"/>
    <property type="project" value="InterPro"/>
</dbReference>
<keyword evidence="3 5" id="KW-0949">S-adenosyl-L-methionine</keyword>
<evidence type="ECO:0000256" key="2">
    <source>
        <dbReference type="ARBA" id="ARBA00022679"/>
    </source>
</evidence>